<dbReference type="EMBL" id="KZ150132">
    <property type="protein sequence ID" value="PZC73046.1"/>
    <property type="molecule type" value="Genomic_DNA"/>
</dbReference>
<gene>
    <name evidence="2" type="primary">HaOG210154</name>
    <name evidence="2" type="ORF">B5X24_HaOG210154</name>
</gene>
<name>A0A2W1BJN9_HELAM</name>
<feature type="region of interest" description="Disordered" evidence="1">
    <location>
        <begin position="1"/>
        <end position="22"/>
    </location>
</feature>
<sequence length="649" mass="75897">MTEPEHHQANFHDPFNDRHKIVDRKPNSTNIITAEHHKQKANNIPRIIEDHNITDQEKDERKHDIFEHRRKNDEIPLESQRSYFISQNNPYLDNQVYERLFPVFRSPNRLNRVQFLRQSTISSYSIVTYVLYSEVSAPTKGSESLNLPSSMSTTDNPASRKIFSPRNRFEEIFGNEMTNYLAMDKPLLTRSGDERLPTERVPMNAYKFLSELQTKPTEYITEPTKPIGRMRYVPTWATNATRPVVYKTTTKPLEFLPHIILFTSNTEETTNTELTTRPQDIVVTFPSVITTTASSTLPKTFVAPISPSVDPYISTATATQEQSFSIAQSGFPHVGTTPAPAFDSNTMTTIKDGRPINVPVPYTTILTTAGQGKFFVTRPPPPPRILAYHKLMQSLSEGYMVVFLLELCRLITVKANYHVQSVIMNTATIVNELRETRRLAWFGQPLLDVTMKLSIFMTEAEIDVKKSYAAMLHHMLLRRRRELSAEVNSIIEYAGMMYRYEEGNHLFNVLKEFEEYPNVTLRPYFLCDSLIEAFLRPFRRMRYSPQRRVLLDSINKALKNRFPNDFFKKPEKVDKLMERNQQTSQVSFSLTAATFLPNHYRLRKRRRRRRKKRKHYHYSSHSHLHRHRHRHRHRKHRHTTPTPNEDIFS</sequence>
<reference evidence="2 3" key="1">
    <citation type="journal article" date="2017" name="BMC Biol.">
        <title>Genomic innovations, transcriptional plasticity and gene loss underlying the evolution and divergence of two highly polyphagous and invasive Helicoverpa pest species.</title>
        <authorList>
            <person name="Pearce S.L."/>
            <person name="Clarke D.F."/>
            <person name="East P.D."/>
            <person name="Elfekih S."/>
            <person name="Gordon K.H."/>
            <person name="Jermiin L.S."/>
            <person name="McGaughran A."/>
            <person name="Oakeshott J.G."/>
            <person name="Papanikolaou A."/>
            <person name="Perera O.P."/>
            <person name="Rane R.V."/>
            <person name="Richards S."/>
            <person name="Tay W.T."/>
            <person name="Walsh T.K."/>
            <person name="Anderson A."/>
            <person name="Anderson C.J."/>
            <person name="Asgari S."/>
            <person name="Board P.G."/>
            <person name="Bretschneider A."/>
            <person name="Campbell P.M."/>
            <person name="Chertemps T."/>
            <person name="Christeller J.T."/>
            <person name="Coppin C.W."/>
            <person name="Downes S.J."/>
            <person name="Duan G."/>
            <person name="Farnsworth C.A."/>
            <person name="Good R.T."/>
            <person name="Han L.B."/>
            <person name="Han Y.C."/>
            <person name="Hatje K."/>
            <person name="Horne I."/>
            <person name="Huang Y.P."/>
            <person name="Hughes D.S."/>
            <person name="Jacquin-Joly E."/>
            <person name="James W."/>
            <person name="Jhangiani S."/>
            <person name="Kollmar M."/>
            <person name="Kuwar S.S."/>
            <person name="Li S."/>
            <person name="Liu N.Y."/>
            <person name="Maibeche M.T."/>
            <person name="Miller J.R."/>
            <person name="Montagne N."/>
            <person name="Perry T."/>
            <person name="Qu J."/>
            <person name="Song S.V."/>
            <person name="Sutton G.G."/>
            <person name="Vogel H."/>
            <person name="Walenz B.P."/>
            <person name="Xu W."/>
            <person name="Zhang H.J."/>
            <person name="Zou Z."/>
            <person name="Batterham P."/>
            <person name="Edwards O.R."/>
            <person name="Feyereisen R."/>
            <person name="Gibbs R.A."/>
            <person name="Heckel D.G."/>
            <person name="McGrath A."/>
            <person name="Robin C."/>
            <person name="Scherer S.E."/>
            <person name="Worley K.C."/>
            <person name="Wu Y.D."/>
        </authorList>
    </citation>
    <scope>NUCLEOTIDE SEQUENCE [LARGE SCALE GENOMIC DNA]</scope>
    <source>
        <strain evidence="2">Harm_GR_Male_#8</strain>
        <tissue evidence="2">Whole organism</tissue>
    </source>
</reference>
<accession>A0A2W1BJN9</accession>
<organism evidence="2 3">
    <name type="scientific">Helicoverpa armigera</name>
    <name type="common">Cotton bollworm</name>
    <name type="synonym">Heliothis armigera</name>
    <dbReference type="NCBI Taxonomy" id="29058"/>
    <lineage>
        <taxon>Eukaryota</taxon>
        <taxon>Metazoa</taxon>
        <taxon>Ecdysozoa</taxon>
        <taxon>Arthropoda</taxon>
        <taxon>Hexapoda</taxon>
        <taxon>Insecta</taxon>
        <taxon>Pterygota</taxon>
        <taxon>Neoptera</taxon>
        <taxon>Endopterygota</taxon>
        <taxon>Lepidoptera</taxon>
        <taxon>Glossata</taxon>
        <taxon>Ditrysia</taxon>
        <taxon>Noctuoidea</taxon>
        <taxon>Noctuidae</taxon>
        <taxon>Heliothinae</taxon>
        <taxon>Helicoverpa</taxon>
    </lineage>
</organism>
<keyword evidence="3" id="KW-1185">Reference proteome</keyword>
<dbReference type="Proteomes" id="UP000249218">
    <property type="component" value="Unassembled WGS sequence"/>
</dbReference>
<evidence type="ECO:0000313" key="2">
    <source>
        <dbReference type="EMBL" id="PZC73046.1"/>
    </source>
</evidence>
<proteinExistence type="predicted"/>
<feature type="compositionally biased region" description="Basic residues" evidence="1">
    <location>
        <begin position="600"/>
        <end position="639"/>
    </location>
</feature>
<feature type="region of interest" description="Disordered" evidence="1">
    <location>
        <begin position="600"/>
        <end position="649"/>
    </location>
</feature>
<evidence type="ECO:0000256" key="1">
    <source>
        <dbReference type="SAM" id="MobiDB-lite"/>
    </source>
</evidence>
<feature type="region of interest" description="Disordered" evidence="1">
    <location>
        <begin position="139"/>
        <end position="161"/>
    </location>
</feature>
<dbReference type="AlphaFoldDB" id="A0A2W1BJN9"/>
<evidence type="ECO:0000313" key="3">
    <source>
        <dbReference type="Proteomes" id="UP000249218"/>
    </source>
</evidence>
<dbReference type="OrthoDB" id="6930132at2759"/>
<protein>
    <submittedName>
        <fullName evidence="2">Uncharacterized protein</fullName>
    </submittedName>
</protein>
<feature type="compositionally biased region" description="Polar residues" evidence="1">
    <location>
        <begin position="139"/>
        <end position="157"/>
    </location>
</feature>